<name>A0A1M5D5I4_9GAMM</name>
<dbReference type="PANTHER" id="PTHR35936">
    <property type="entry name" value="MEMBRANE-BOUND LYTIC MUREIN TRANSGLYCOSYLASE F"/>
    <property type="match status" value="1"/>
</dbReference>
<evidence type="ECO:0000256" key="5">
    <source>
        <dbReference type="SAM" id="SignalP"/>
    </source>
</evidence>
<dbReference type="AlphaFoldDB" id="A0A1M5D5I4"/>
<evidence type="ECO:0000256" key="3">
    <source>
        <dbReference type="ARBA" id="ARBA00022729"/>
    </source>
</evidence>
<feature type="signal peptide" evidence="5">
    <location>
        <begin position="1"/>
        <end position="29"/>
    </location>
</feature>
<dbReference type="Pfam" id="PF00497">
    <property type="entry name" value="SBP_bac_3"/>
    <property type="match status" value="1"/>
</dbReference>
<dbReference type="InterPro" id="IPR001638">
    <property type="entry name" value="Solute-binding_3/MltF_N"/>
</dbReference>
<dbReference type="EMBL" id="FQVF01000009">
    <property type="protein sequence ID" value="SHF61942.1"/>
    <property type="molecule type" value="Genomic_DNA"/>
</dbReference>
<evidence type="ECO:0000313" key="8">
    <source>
        <dbReference type="Proteomes" id="UP000184517"/>
    </source>
</evidence>
<keyword evidence="8" id="KW-1185">Reference proteome</keyword>
<accession>A0A1M5D5I4</accession>
<dbReference type="PROSITE" id="PS01039">
    <property type="entry name" value="SBP_BACTERIAL_3"/>
    <property type="match status" value="1"/>
</dbReference>
<dbReference type="GO" id="GO:0030313">
    <property type="term" value="C:cell envelope"/>
    <property type="evidence" value="ECO:0007669"/>
    <property type="project" value="UniProtKB-SubCell"/>
</dbReference>
<dbReference type="PANTHER" id="PTHR35936:SF19">
    <property type="entry name" value="AMINO-ACID-BINDING PROTEIN YXEM-RELATED"/>
    <property type="match status" value="1"/>
</dbReference>
<sequence length="262" mass="28911">MMFEKNKKNSVKFLSFAALVLLSSQAAQARTWDEIKQSGELKVGVTGDYSPLSFYNKAGNLEGFDVDMMTNLAKSLDLKVNFVKTTWPALSQDLANDKFDIAAGGVTKTQKRAEQFSLSDSVAANGKIILSNCSNAKPLNTLEDINQPTVKVIVNPGGTNQTYVDEHITSADIIRTKDNFANLQGIRDNTADAMITDLIEGNYYQLHEKGVFCVSSKQILAGTSSVKVYMMKKDNSHLLGKVNTWLHDSDKSDLMMHWGITQ</sequence>
<dbReference type="Proteomes" id="UP000184517">
    <property type="component" value="Unassembled WGS sequence"/>
</dbReference>
<organism evidence="7 8">
    <name type="scientific">Marinomonas polaris DSM 16579</name>
    <dbReference type="NCBI Taxonomy" id="1122206"/>
    <lineage>
        <taxon>Bacteria</taxon>
        <taxon>Pseudomonadati</taxon>
        <taxon>Pseudomonadota</taxon>
        <taxon>Gammaproteobacteria</taxon>
        <taxon>Oceanospirillales</taxon>
        <taxon>Oceanospirillaceae</taxon>
        <taxon>Marinomonas</taxon>
    </lineage>
</organism>
<evidence type="ECO:0000259" key="6">
    <source>
        <dbReference type="SMART" id="SM00062"/>
    </source>
</evidence>
<dbReference type="Gene3D" id="3.40.190.10">
    <property type="entry name" value="Periplasmic binding protein-like II"/>
    <property type="match status" value="2"/>
</dbReference>
<protein>
    <submittedName>
        <fullName evidence="7">Amino acid ABC transporter substrate-binding protein, PAAT family</fullName>
    </submittedName>
</protein>
<dbReference type="RefSeq" id="WP_217653737.1">
    <property type="nucleotide sequence ID" value="NZ_FQVF01000009.1"/>
</dbReference>
<reference evidence="8" key="1">
    <citation type="submission" date="2016-11" db="EMBL/GenBank/DDBJ databases">
        <authorList>
            <person name="Varghese N."/>
            <person name="Submissions S."/>
        </authorList>
    </citation>
    <scope>NUCLEOTIDE SEQUENCE [LARGE SCALE GENOMIC DNA]</scope>
    <source>
        <strain evidence="8">DSM 16579</strain>
    </source>
</reference>
<feature type="domain" description="Solute-binding protein family 3/N-terminal" evidence="6">
    <location>
        <begin position="40"/>
        <end position="260"/>
    </location>
</feature>
<dbReference type="SMART" id="SM00062">
    <property type="entry name" value="PBPb"/>
    <property type="match status" value="1"/>
</dbReference>
<keyword evidence="3 5" id="KW-0732">Signal</keyword>
<dbReference type="InterPro" id="IPR018313">
    <property type="entry name" value="SBP_3_CS"/>
</dbReference>
<evidence type="ECO:0000256" key="4">
    <source>
        <dbReference type="RuleBase" id="RU003744"/>
    </source>
</evidence>
<dbReference type="SUPFAM" id="SSF53850">
    <property type="entry name" value="Periplasmic binding protein-like II"/>
    <property type="match status" value="1"/>
</dbReference>
<comment type="subcellular location">
    <subcellularLocation>
        <location evidence="1">Cell envelope</location>
    </subcellularLocation>
</comment>
<evidence type="ECO:0000256" key="1">
    <source>
        <dbReference type="ARBA" id="ARBA00004196"/>
    </source>
</evidence>
<proteinExistence type="inferred from homology"/>
<feature type="chain" id="PRO_5012160527" evidence="5">
    <location>
        <begin position="30"/>
        <end position="262"/>
    </location>
</feature>
<comment type="similarity">
    <text evidence="2 4">Belongs to the bacterial solute-binding protein 3 family.</text>
</comment>
<dbReference type="STRING" id="1122206.SAMN02745753_02348"/>
<evidence type="ECO:0000313" key="7">
    <source>
        <dbReference type="EMBL" id="SHF61942.1"/>
    </source>
</evidence>
<gene>
    <name evidence="7" type="ORF">SAMN02745753_02348</name>
</gene>
<evidence type="ECO:0000256" key="2">
    <source>
        <dbReference type="ARBA" id="ARBA00010333"/>
    </source>
</evidence>